<proteinExistence type="predicted"/>
<dbReference type="AlphaFoldDB" id="A0AAV4QPV1"/>
<gene>
    <name evidence="1" type="ORF">CEXT_476321</name>
</gene>
<reference evidence="1 2" key="1">
    <citation type="submission" date="2021-06" db="EMBL/GenBank/DDBJ databases">
        <title>Caerostris extrusa draft genome.</title>
        <authorList>
            <person name="Kono N."/>
            <person name="Arakawa K."/>
        </authorList>
    </citation>
    <scope>NUCLEOTIDE SEQUENCE [LARGE SCALE GENOMIC DNA]</scope>
</reference>
<dbReference type="EMBL" id="BPLR01006472">
    <property type="protein sequence ID" value="GIY10085.1"/>
    <property type="molecule type" value="Genomic_DNA"/>
</dbReference>
<comment type="caution">
    <text evidence="1">The sequence shown here is derived from an EMBL/GenBank/DDBJ whole genome shotgun (WGS) entry which is preliminary data.</text>
</comment>
<protein>
    <submittedName>
        <fullName evidence="1">Uncharacterized protein</fullName>
    </submittedName>
</protein>
<organism evidence="1 2">
    <name type="scientific">Caerostris extrusa</name>
    <name type="common">Bark spider</name>
    <name type="synonym">Caerostris bankana</name>
    <dbReference type="NCBI Taxonomy" id="172846"/>
    <lineage>
        <taxon>Eukaryota</taxon>
        <taxon>Metazoa</taxon>
        <taxon>Ecdysozoa</taxon>
        <taxon>Arthropoda</taxon>
        <taxon>Chelicerata</taxon>
        <taxon>Arachnida</taxon>
        <taxon>Araneae</taxon>
        <taxon>Araneomorphae</taxon>
        <taxon>Entelegynae</taxon>
        <taxon>Araneoidea</taxon>
        <taxon>Araneidae</taxon>
        <taxon>Caerostris</taxon>
    </lineage>
</organism>
<dbReference type="Proteomes" id="UP001054945">
    <property type="component" value="Unassembled WGS sequence"/>
</dbReference>
<evidence type="ECO:0000313" key="2">
    <source>
        <dbReference type="Proteomes" id="UP001054945"/>
    </source>
</evidence>
<evidence type="ECO:0000313" key="1">
    <source>
        <dbReference type="EMBL" id="GIY10085.1"/>
    </source>
</evidence>
<name>A0AAV4QPV1_CAEEX</name>
<keyword evidence="2" id="KW-1185">Reference proteome</keyword>
<accession>A0AAV4QPV1</accession>
<sequence length="94" mass="10403">MGNRLPGNPRTRGDASEKVPSLISEKLALKDFDRSSSGVQSSQKLLWKVPTNSSVLFMNGKPILSAIHLESYGGYLTYGDFLSTFIQRVVEKKL</sequence>